<reference evidence="3 7" key="1">
    <citation type="journal article" date="2007" name="Nature">
        <title>Evolution of genes and genomes on the Drosophila phylogeny.</title>
        <authorList>
            <consortium name="Drosophila 12 Genomes Consortium"/>
            <person name="Clark A.G."/>
            <person name="Eisen M.B."/>
            <person name="Smith D.R."/>
            <person name="Bergman C.M."/>
            <person name="Oliver B."/>
            <person name="Markow T.A."/>
            <person name="Kaufman T.C."/>
            <person name="Kellis M."/>
            <person name="Gelbart W."/>
            <person name="Iyer V.N."/>
            <person name="Pollard D.A."/>
            <person name="Sackton T.B."/>
            <person name="Larracuente A.M."/>
            <person name="Singh N.D."/>
            <person name="Abad J.P."/>
            <person name="Abt D.N."/>
            <person name="Adryan B."/>
            <person name="Aguade M."/>
            <person name="Akashi H."/>
            <person name="Anderson W.W."/>
            <person name="Aquadro C.F."/>
            <person name="Ardell D.H."/>
            <person name="Arguello R."/>
            <person name="Artieri C.G."/>
            <person name="Barbash D.A."/>
            <person name="Barker D."/>
            <person name="Barsanti P."/>
            <person name="Batterham P."/>
            <person name="Batzoglou S."/>
            <person name="Begun D."/>
            <person name="Bhutkar A."/>
            <person name="Blanco E."/>
            <person name="Bosak S.A."/>
            <person name="Bradley R.K."/>
            <person name="Brand A.D."/>
            <person name="Brent M.R."/>
            <person name="Brooks A.N."/>
            <person name="Brown R.H."/>
            <person name="Butlin R.K."/>
            <person name="Caggese C."/>
            <person name="Calvi B.R."/>
            <person name="Bernardo de Carvalho A."/>
            <person name="Caspi A."/>
            <person name="Castrezana S."/>
            <person name="Celniker S.E."/>
            <person name="Chang J.L."/>
            <person name="Chapple C."/>
            <person name="Chatterji S."/>
            <person name="Chinwalla A."/>
            <person name="Civetta A."/>
            <person name="Clifton S.W."/>
            <person name="Comeron J.M."/>
            <person name="Costello J.C."/>
            <person name="Coyne J.A."/>
            <person name="Daub J."/>
            <person name="David R.G."/>
            <person name="Delcher A.L."/>
            <person name="Delehaunty K."/>
            <person name="Do C.B."/>
            <person name="Ebling H."/>
            <person name="Edwards K."/>
            <person name="Eickbush T."/>
            <person name="Evans J.D."/>
            <person name="Filipski A."/>
            <person name="Findeiss S."/>
            <person name="Freyhult E."/>
            <person name="Fulton L."/>
            <person name="Fulton R."/>
            <person name="Garcia A.C."/>
            <person name="Gardiner A."/>
            <person name="Garfield D.A."/>
            <person name="Garvin B.E."/>
            <person name="Gibson G."/>
            <person name="Gilbert D."/>
            <person name="Gnerre S."/>
            <person name="Godfrey J."/>
            <person name="Good R."/>
            <person name="Gotea V."/>
            <person name="Gravely B."/>
            <person name="Greenberg A.J."/>
            <person name="Griffiths-Jones S."/>
            <person name="Gross S."/>
            <person name="Guigo R."/>
            <person name="Gustafson E.A."/>
            <person name="Haerty W."/>
            <person name="Hahn M.W."/>
            <person name="Halligan D.L."/>
            <person name="Halpern A.L."/>
            <person name="Halter G.M."/>
            <person name="Han M.V."/>
            <person name="Heger A."/>
            <person name="Hillier L."/>
            <person name="Hinrichs A.S."/>
            <person name="Holmes I."/>
            <person name="Hoskins R.A."/>
            <person name="Hubisz M.J."/>
            <person name="Hultmark D."/>
            <person name="Huntley M.A."/>
            <person name="Jaffe D.B."/>
            <person name="Jagadeeshan S."/>
            <person name="Jeck W.R."/>
            <person name="Johnson J."/>
            <person name="Jones C.D."/>
            <person name="Jordan W.C."/>
            <person name="Karpen G.H."/>
            <person name="Kataoka E."/>
            <person name="Keightley P.D."/>
            <person name="Kheradpour P."/>
            <person name="Kirkness E.F."/>
            <person name="Koerich L.B."/>
            <person name="Kristiansen K."/>
            <person name="Kudrna D."/>
            <person name="Kulathinal R.J."/>
            <person name="Kumar S."/>
            <person name="Kwok R."/>
            <person name="Lander E."/>
            <person name="Langley C.H."/>
            <person name="Lapoint R."/>
            <person name="Lazzaro B.P."/>
            <person name="Lee S.J."/>
            <person name="Levesque L."/>
            <person name="Li R."/>
            <person name="Lin C.F."/>
            <person name="Lin M.F."/>
            <person name="Lindblad-Toh K."/>
            <person name="Llopart A."/>
            <person name="Long M."/>
            <person name="Low L."/>
            <person name="Lozovsky E."/>
            <person name="Lu J."/>
            <person name="Luo M."/>
            <person name="Machado C.A."/>
            <person name="Makalowski W."/>
            <person name="Marzo M."/>
            <person name="Matsuda M."/>
            <person name="Matzkin L."/>
            <person name="McAllister B."/>
            <person name="McBride C.S."/>
            <person name="McKernan B."/>
            <person name="McKernan K."/>
            <person name="Mendez-Lago M."/>
            <person name="Minx P."/>
            <person name="Mollenhauer M.U."/>
            <person name="Montooth K."/>
            <person name="Mount S.M."/>
            <person name="Mu X."/>
            <person name="Myers E."/>
            <person name="Negre B."/>
            <person name="Newfeld S."/>
            <person name="Nielsen R."/>
            <person name="Noor M.A."/>
            <person name="O'Grady P."/>
            <person name="Pachter L."/>
            <person name="Papaceit M."/>
            <person name="Parisi M.J."/>
            <person name="Parisi M."/>
            <person name="Parts L."/>
            <person name="Pedersen J.S."/>
            <person name="Pesole G."/>
            <person name="Phillippy A.M."/>
            <person name="Ponting C.P."/>
            <person name="Pop M."/>
            <person name="Porcelli D."/>
            <person name="Powell J.R."/>
            <person name="Prohaska S."/>
            <person name="Pruitt K."/>
            <person name="Puig M."/>
            <person name="Quesneville H."/>
            <person name="Ram K.R."/>
            <person name="Rand D."/>
            <person name="Rasmussen M.D."/>
            <person name="Reed L.K."/>
            <person name="Reenan R."/>
            <person name="Reily A."/>
            <person name="Remington K.A."/>
            <person name="Rieger T.T."/>
            <person name="Ritchie M.G."/>
            <person name="Robin C."/>
            <person name="Rogers Y.H."/>
            <person name="Rohde C."/>
            <person name="Rozas J."/>
            <person name="Rubenfield M.J."/>
            <person name="Ruiz A."/>
            <person name="Russo S."/>
            <person name="Salzberg S.L."/>
            <person name="Sanchez-Gracia A."/>
            <person name="Saranga D.J."/>
            <person name="Sato H."/>
            <person name="Schaeffer S.W."/>
            <person name="Schatz M.C."/>
            <person name="Schlenke T."/>
            <person name="Schwartz R."/>
            <person name="Segarra C."/>
            <person name="Singh R.S."/>
            <person name="Sirot L."/>
            <person name="Sirota M."/>
            <person name="Sisneros N.B."/>
            <person name="Smith C.D."/>
            <person name="Smith T.F."/>
            <person name="Spieth J."/>
            <person name="Stage D.E."/>
            <person name="Stark A."/>
            <person name="Stephan W."/>
            <person name="Strausberg R.L."/>
            <person name="Strempel S."/>
            <person name="Sturgill D."/>
            <person name="Sutton G."/>
            <person name="Sutton G.G."/>
            <person name="Tao W."/>
            <person name="Teichmann S."/>
            <person name="Tobari Y.N."/>
            <person name="Tomimura Y."/>
            <person name="Tsolas J.M."/>
            <person name="Valente V.L."/>
            <person name="Venter E."/>
            <person name="Venter J.C."/>
            <person name="Vicario S."/>
            <person name="Vieira F.G."/>
            <person name="Vilella A.J."/>
            <person name="Villasante A."/>
            <person name="Walenz B."/>
            <person name="Wang J."/>
            <person name="Wasserman M."/>
            <person name="Watts T."/>
            <person name="Wilson D."/>
            <person name="Wilson R.K."/>
            <person name="Wing R.A."/>
            <person name="Wolfner M.F."/>
            <person name="Wong A."/>
            <person name="Wong G.K."/>
            <person name="Wu C.I."/>
            <person name="Wu G."/>
            <person name="Yamamoto D."/>
            <person name="Yang H.P."/>
            <person name="Yang S.P."/>
            <person name="Yorke J.A."/>
            <person name="Yoshida K."/>
            <person name="Zdobnov E."/>
            <person name="Zhang P."/>
            <person name="Zhang Y."/>
            <person name="Zimin A.V."/>
            <person name="Baldwin J."/>
            <person name="Abdouelleil A."/>
            <person name="Abdulkadir J."/>
            <person name="Abebe A."/>
            <person name="Abera B."/>
            <person name="Abreu J."/>
            <person name="Acer S.C."/>
            <person name="Aftuck L."/>
            <person name="Alexander A."/>
            <person name="An P."/>
            <person name="Anderson E."/>
            <person name="Anderson S."/>
            <person name="Arachi H."/>
            <person name="Azer M."/>
            <person name="Bachantsang P."/>
            <person name="Barry A."/>
            <person name="Bayul T."/>
            <person name="Berlin A."/>
            <person name="Bessette D."/>
            <person name="Bloom T."/>
            <person name="Blye J."/>
            <person name="Boguslavskiy L."/>
            <person name="Bonnet C."/>
            <person name="Boukhgalter B."/>
            <person name="Bourzgui I."/>
            <person name="Brown A."/>
            <person name="Cahill P."/>
            <person name="Channer S."/>
            <person name="Cheshatsang Y."/>
            <person name="Chuda L."/>
            <person name="Citroen M."/>
            <person name="Collymore A."/>
            <person name="Cooke P."/>
            <person name="Costello M."/>
            <person name="D'Aco K."/>
            <person name="Daza R."/>
            <person name="De Haan G."/>
            <person name="DeGray S."/>
            <person name="DeMaso C."/>
            <person name="Dhargay N."/>
            <person name="Dooley K."/>
            <person name="Dooley E."/>
            <person name="Doricent M."/>
            <person name="Dorje P."/>
            <person name="Dorjee K."/>
            <person name="Dupes A."/>
            <person name="Elong R."/>
            <person name="Falk J."/>
            <person name="Farina A."/>
            <person name="Faro S."/>
            <person name="Ferguson D."/>
            <person name="Fisher S."/>
            <person name="Foley C.D."/>
            <person name="Franke A."/>
            <person name="Friedrich D."/>
            <person name="Gadbois L."/>
            <person name="Gearin G."/>
            <person name="Gearin C.R."/>
            <person name="Giannoukos G."/>
            <person name="Goode T."/>
            <person name="Graham J."/>
            <person name="Grandbois E."/>
            <person name="Grewal S."/>
            <person name="Gyaltsen K."/>
            <person name="Hafez N."/>
            <person name="Hagos B."/>
            <person name="Hall J."/>
            <person name="Henson C."/>
            <person name="Hollinger A."/>
            <person name="Honan T."/>
            <person name="Huard M.D."/>
            <person name="Hughes L."/>
            <person name="Hurhula B."/>
            <person name="Husby M.E."/>
            <person name="Kamat A."/>
            <person name="Kanga B."/>
            <person name="Kashin S."/>
            <person name="Khazanovich D."/>
            <person name="Kisner P."/>
            <person name="Lance K."/>
            <person name="Lara M."/>
            <person name="Lee W."/>
            <person name="Lennon N."/>
            <person name="Letendre F."/>
            <person name="LeVine R."/>
            <person name="Lipovsky A."/>
            <person name="Liu X."/>
            <person name="Liu J."/>
            <person name="Liu S."/>
            <person name="Lokyitsang T."/>
            <person name="Lokyitsang Y."/>
            <person name="Lubonja R."/>
            <person name="Lui A."/>
            <person name="MacDonald P."/>
            <person name="Magnisalis V."/>
            <person name="Maru K."/>
            <person name="Matthews C."/>
            <person name="McCusker W."/>
            <person name="McDonough S."/>
            <person name="Mehta T."/>
            <person name="Meldrim J."/>
            <person name="Meneus L."/>
            <person name="Mihai O."/>
            <person name="Mihalev A."/>
            <person name="Mihova T."/>
            <person name="Mittelman R."/>
            <person name="Mlenga V."/>
            <person name="Montmayeur A."/>
            <person name="Mulrain L."/>
            <person name="Navidi A."/>
            <person name="Naylor J."/>
            <person name="Negash T."/>
            <person name="Nguyen T."/>
            <person name="Nguyen N."/>
            <person name="Nicol R."/>
            <person name="Norbu C."/>
            <person name="Norbu N."/>
            <person name="Novod N."/>
            <person name="O'Neill B."/>
            <person name="Osman S."/>
            <person name="Markiewicz E."/>
            <person name="Oyono O.L."/>
            <person name="Patti C."/>
            <person name="Phunkhang P."/>
            <person name="Pierre F."/>
            <person name="Priest M."/>
            <person name="Raghuraman S."/>
            <person name="Rege F."/>
            <person name="Reyes R."/>
            <person name="Rise C."/>
            <person name="Rogov P."/>
            <person name="Ross K."/>
            <person name="Ryan E."/>
            <person name="Settipalli S."/>
            <person name="Shea T."/>
            <person name="Sherpa N."/>
            <person name="Shi L."/>
            <person name="Shih D."/>
            <person name="Sparrow T."/>
            <person name="Spaulding J."/>
            <person name="Stalker J."/>
            <person name="Stange-Thomann N."/>
            <person name="Stavropoulos S."/>
            <person name="Stone C."/>
            <person name="Strader C."/>
            <person name="Tesfaye S."/>
            <person name="Thomson T."/>
            <person name="Thoulutsang Y."/>
            <person name="Thoulutsang D."/>
            <person name="Topham K."/>
            <person name="Topping I."/>
            <person name="Tsamla T."/>
            <person name="Vassiliev H."/>
            <person name="Vo A."/>
            <person name="Wangchuk T."/>
            <person name="Wangdi T."/>
            <person name="Weiand M."/>
            <person name="Wilkinson J."/>
            <person name="Wilson A."/>
            <person name="Yadav S."/>
            <person name="Young G."/>
            <person name="Yu Q."/>
            <person name="Zembek L."/>
            <person name="Zhong D."/>
            <person name="Zimmer A."/>
            <person name="Zwirko Z."/>
            <person name="Jaffe D.B."/>
            <person name="Alvarez P."/>
            <person name="Brockman W."/>
            <person name="Butler J."/>
            <person name="Chin C."/>
            <person name="Gnerre S."/>
            <person name="Grabherr M."/>
            <person name="Kleber M."/>
            <person name="Mauceli E."/>
            <person name="MacCallum I."/>
        </authorList>
    </citation>
    <scope>NUCLEOTIDE SEQUENCE [LARGE SCALE GENOMIC DNA]</scope>
    <source>
        <strain evidence="3">TSC#15010-1051.87</strain>
        <strain evidence="7">Tucson 15010-1051.87</strain>
    </source>
</reference>
<dbReference type="EMBL" id="CH940648">
    <property type="protein sequence ID" value="EDW60629.1"/>
    <property type="molecule type" value="Genomic_DNA"/>
</dbReference>
<dbReference type="Pfam" id="PF16059">
    <property type="entry name" value="MGA_dom"/>
    <property type="match status" value="1"/>
</dbReference>
<feature type="compositionally biased region" description="Low complexity" evidence="1">
    <location>
        <begin position="1044"/>
        <end position="1055"/>
    </location>
</feature>
<dbReference type="FunCoup" id="B4LK40">
    <property type="interactions" value="600"/>
</dbReference>
<feature type="domain" description="MGA conserved" evidence="2">
    <location>
        <begin position="790"/>
        <end position="839"/>
    </location>
</feature>
<dbReference type="EMBL" id="CH940648">
    <property type="protein sequence ID" value="KRF79518.1"/>
    <property type="molecule type" value="Genomic_DNA"/>
</dbReference>
<dbReference type="InParanoid" id="B4LK40"/>
<organism evidence="3 7">
    <name type="scientific">Drosophila virilis</name>
    <name type="common">Fruit fly</name>
    <dbReference type="NCBI Taxonomy" id="7244"/>
    <lineage>
        <taxon>Eukaryota</taxon>
        <taxon>Metazoa</taxon>
        <taxon>Ecdysozoa</taxon>
        <taxon>Arthropoda</taxon>
        <taxon>Hexapoda</taxon>
        <taxon>Insecta</taxon>
        <taxon>Pterygota</taxon>
        <taxon>Neoptera</taxon>
        <taxon>Endopterygota</taxon>
        <taxon>Diptera</taxon>
        <taxon>Brachycera</taxon>
        <taxon>Muscomorpha</taxon>
        <taxon>Ephydroidea</taxon>
        <taxon>Drosophilidae</taxon>
        <taxon>Drosophila</taxon>
    </lineage>
</organism>
<dbReference type="OrthoDB" id="6119313at2759"/>
<evidence type="ECO:0000259" key="2">
    <source>
        <dbReference type="Pfam" id="PF16059"/>
    </source>
</evidence>
<dbReference type="InterPro" id="IPR032060">
    <property type="entry name" value="MGA_dom"/>
</dbReference>
<dbReference type="PANTHER" id="PTHR48125:SF10">
    <property type="entry name" value="OS12G0136300 PROTEIN"/>
    <property type="match status" value="1"/>
</dbReference>
<feature type="region of interest" description="Disordered" evidence="1">
    <location>
        <begin position="1758"/>
        <end position="1779"/>
    </location>
</feature>
<feature type="region of interest" description="Disordered" evidence="1">
    <location>
        <begin position="1200"/>
        <end position="1242"/>
    </location>
</feature>
<feature type="compositionally biased region" description="Low complexity" evidence="1">
    <location>
        <begin position="1852"/>
        <end position="1869"/>
    </location>
</feature>
<feature type="region of interest" description="Disordered" evidence="1">
    <location>
        <begin position="1026"/>
        <end position="1055"/>
    </location>
</feature>
<evidence type="ECO:0000313" key="3">
    <source>
        <dbReference type="EMBL" id="EDW60629.1"/>
    </source>
</evidence>
<dbReference type="OMA" id="CADMIND"/>
<evidence type="ECO:0000313" key="6">
    <source>
        <dbReference type="EMBL" id="KRF79519.1"/>
    </source>
</evidence>
<keyword evidence="7" id="KW-1185">Reference proteome</keyword>
<dbReference type="Proteomes" id="UP000008792">
    <property type="component" value="Unassembled WGS sequence"/>
</dbReference>
<reference evidence="3" key="2">
    <citation type="journal article" date="2008" name="Bioinformatics">
        <title>Assembly reconciliation.</title>
        <authorList>
            <person name="Zimin A.V."/>
            <person name="Smith D.R."/>
            <person name="Sutton G."/>
            <person name="Yorke J.A."/>
        </authorList>
    </citation>
    <scope>NUCLEOTIDE SEQUENCE</scope>
    <source>
        <strain evidence="3">TSC#15010-1051.87</strain>
    </source>
</reference>
<dbReference type="EMBL" id="CH940648">
    <property type="protein sequence ID" value="KRF79519.1"/>
    <property type="molecule type" value="Genomic_DNA"/>
</dbReference>
<name>B4LK40_DROVI</name>
<proteinExistence type="predicted"/>
<dbReference type="STRING" id="7244.B4LK40"/>
<feature type="region of interest" description="Disordered" evidence="1">
    <location>
        <begin position="1472"/>
        <end position="1514"/>
    </location>
</feature>
<dbReference type="HOGENOM" id="CLU_001422_0_0_1"/>
<dbReference type="KEGG" id="dvi:6624783"/>
<accession>B4LK40</accession>
<feature type="region of interest" description="Disordered" evidence="1">
    <location>
        <begin position="1850"/>
        <end position="1878"/>
    </location>
</feature>
<feature type="compositionally biased region" description="Low complexity" evidence="1">
    <location>
        <begin position="1766"/>
        <end position="1779"/>
    </location>
</feature>
<evidence type="ECO:0000313" key="4">
    <source>
        <dbReference type="EMBL" id="KRF79517.1"/>
    </source>
</evidence>
<dbReference type="eggNOG" id="KOG3585">
    <property type="taxonomic scope" value="Eukaryota"/>
</dbReference>
<feature type="region of interest" description="Disordered" evidence="1">
    <location>
        <begin position="1083"/>
        <end position="1103"/>
    </location>
</feature>
<sequence length="2152" mass="239884">MTQELPPIVLKGKELRKFLHLKRKYPVSQEFLHRNWANAKRFIIYALNPRCVLRIYAWRKRNNRVLLLRRARLLLFDPRLKRMIKRRKANVKQWSSSVVRYYKKMGQITEYEETALYGEELSKQMKQQLELLKSGKRGLSLIEDANKNVELRLDRPEGPAGQEEQEEEKEIVEKEVEKEQVEAKQHEEAAATAIEEEPAAKAAAAEQTTRKDSPAIAVVQTSSSIAEKVAEKTSEKTGGSKFLDMLMNKVRVKNFAKESNFPKPADDLDDGSLNKPTTELSSDFNFHDDISEDFVGFDESAHQPGMLLTPLVPQNCKTIDGNGAFVSDALEAYMKKNNLRETNPEDRELLLEPMYQDGRVTAHSVPPYMDMPAVPDSLQRLRTVADRRHYLQRSKNQKMAIINNEANIYRELQRKQRQRKVKIAAMQQLQSFSTQMPFTRQGWQAASYVATETDKYYYQVIRIDGEMVRLPGSQGNNVRREKQPHRSTLTEKELATLQCRKQCVDATLRKELKVLPTRQCQIKSKLQKLNQYPLPAIFRPCPLSQKPYQKPLDDDTAALLLAGGSMAVVSMPTVQLDVKPQLGRPLDEIAKRYLQYILPHHDITREWAEFSVSTLQESPNSMREAEAQAAAAQATNAGRRKSFTFVIPYLNDRNHILVRRVVDRSEQLDDSFSSTQPPEKLREFQFRKQLPEAPDPIATACADMINDMINTVAISCSENSFISIDPDAARGNTPDISPIKEESAVEGLAKTGSKLAANKPQAQRRPNKQMRLAKELRRLNATIIDAAAIAKDANKPCIKDHCQLGCLCESLAGELPAREHCGRADCVLACRCTGAELTRIMRVETDGRGLSNEDAFNLRRKATARLAKMEKDFTSTLVLTDNETLLINETQCDKKRRCTKAPKRYEDFDDSIEDDEELVRPSKATKREVSLKRARGSTESINLTLSEPCSVKDTDFEQLKHCQVSLRRLPDVANLATFCMTHQLYKCFCGGLATEGKPIVIEKEQAEPPIPHYVPELATRAHYSFERPPEEPQSSKKRRKEKPQPQQQQQQQQLKLPQLPKQLQSQKQPPQVIKIVPPKPAAPIALPVQPPPPPPAPKACAPVAPTQRPAELDIIFSYYRSRPSLCRRAVSVPRNCYLRLNRRRAKRMRSEVARAETLQTQELLEKRVTSAVRYYRSELDQQRRLELQILAPELTVIEVGDDSDESETNRVATNDIARKRSANESTGLEEQPKRKKQLPAEQQQPLLQPAPKLDIQMPKISACYSLNTNAAIDAAMGSNESSAVAVNEDSPSVDSVSFRTSYNDVIKKMNTHVSKKMQDIDLALQRESKIIPAPNEEILCIIKWTNFLAAFESNYVFIWDVQMKNYSFLAATITNMMPAVCGAIAVVNTHFAPDRNALPLMARMLLEGKRNDNTSRLAVVMQGRQQYWLVKGFLRYMEGNACTKPTPQTHPILTKKINVLCTLMVKQRIREQQRHQRAAAAAKPGEGTGLLSIKGASPATATPPTPETPAAVPALSAPAAATASSVLAPITSTPAPTATAAAARATFNSATESKEPTLNICSNIEFRKVVQTDVTELQMPEMYTHDHRWLVLNLYDDFSHIFVPAFKDMISLDRIHNVVRVAHDTEKIVKLQFFQDAPYDAFVTPSSRRKIYFGPLRLDMQPPVLVLLQSVDGKMMLREVYQRDHNIPVQRDRRTMAFWLLQINGQVHFDIDLAATSASTKLNSSAPIAEQILQQGQETDDDDDCVIVINDDEDDAAKEDPLANEQPKQQQQQQTHEQSIQRINFTIQSMPNNGGGLQITAASPQSVGGVKELHTSTLPGGFVPFIANVSATGGTAPATQFLTPQVQLTQTAGPAPAPSSAVAASEANAQPPPSKISRISVQRCAAPATATTVGATTKDSPPTKINNTLQQLLSSGNGNIKIGTSSTGVTITKMKNKDGSAAAAAAAAVEPIKIGAKRKTQELPTQPAAIPIGQPSILKQAGTTISIGNLPVRQVRPPPKLAAKAQLATVRKSLPAKLPSAVEPARTSLPGKLMTAGSTLPNESQETNKMQRFPTTVNASKTRYGFLVAKALPRFRVKMMDGKIMVKVPDEGVFSFKTCAAASAYLNRHLSRQLNFKGSLPGDWKFLPYDNPNLTANEEQKDSIATPIVIED</sequence>
<gene>
    <name evidence="3" type="primary">Dvir\GJ21580</name>
    <name evidence="3" type="ORF">Dvir_GJ21580</name>
</gene>
<evidence type="ECO:0000313" key="5">
    <source>
        <dbReference type="EMBL" id="KRF79518.1"/>
    </source>
</evidence>
<feature type="compositionally biased region" description="Pro residues" evidence="1">
    <location>
        <begin position="1088"/>
        <end position="1097"/>
    </location>
</feature>
<reference evidence="3" key="3">
    <citation type="submission" date="2008-06" db="EMBL/GenBank/DDBJ databases">
        <authorList>
            <consortium name="FlyBase"/>
        </authorList>
    </citation>
    <scope>NUCLEOTIDE SEQUENCE</scope>
    <source>
        <strain evidence="3">TSC#15010-1051.87</strain>
    </source>
</reference>
<evidence type="ECO:0000256" key="1">
    <source>
        <dbReference type="SAM" id="MobiDB-lite"/>
    </source>
</evidence>
<protein>
    <submittedName>
        <fullName evidence="3">Uncharacterized protein, isoform A</fullName>
    </submittedName>
    <submittedName>
        <fullName evidence="4">Uncharacterized protein, isoform B</fullName>
    </submittedName>
    <submittedName>
        <fullName evidence="5">Uncharacterized protein, isoform C</fullName>
    </submittedName>
    <submittedName>
        <fullName evidence="6">Uncharacterized protein, isoform D</fullName>
    </submittedName>
</protein>
<evidence type="ECO:0000313" key="7">
    <source>
        <dbReference type="Proteomes" id="UP000008792"/>
    </source>
</evidence>
<feature type="compositionally biased region" description="Basic and acidic residues" evidence="1">
    <location>
        <begin position="171"/>
        <end position="189"/>
    </location>
</feature>
<dbReference type="EMBL" id="CH940648">
    <property type="protein sequence ID" value="KRF79517.1"/>
    <property type="molecule type" value="Genomic_DNA"/>
</dbReference>
<feature type="region of interest" description="Disordered" evidence="1">
    <location>
        <begin position="150"/>
        <end position="214"/>
    </location>
</feature>
<dbReference type="PANTHER" id="PTHR48125">
    <property type="entry name" value="LP07818P1"/>
    <property type="match status" value="1"/>
</dbReference>